<dbReference type="Gene3D" id="3.20.20.80">
    <property type="entry name" value="Glycosidases"/>
    <property type="match status" value="1"/>
</dbReference>
<dbReference type="PROSITE" id="PS00448">
    <property type="entry name" value="CLOS_CELLULOSOME_RPT"/>
    <property type="match status" value="1"/>
</dbReference>
<dbReference type="AlphaFoldDB" id="A0A518BUG8"/>
<sequence precursor="true">MTPARSTTRIAMAAFLTCAAASTATAGLGTSAPANPLLMGGNQNFANYDNLLNKNSFLAMIRALQMPNMRYIAGSPASFWDALNAEFVPEQEILDIWPDAWFVSNGANDWVNGMPASQFSVDRMDAAMATAGVSNIQWIANLTTREDDQDDLFTYLDAQGYNYDYIEADNEAFFWGSEFAAAGGGTEYGKRIANKLAPTVRALNPNAKIGADFRSNEFFTGESESGGFNANWNSNLYGQINRNGNGPHFDAIILHHYKMGSDGLSGYSTANRRQAFLAFPEATIERAARVAEEDYGDLPIWITEYNVIAYNGSGGGSNGEWIRSTQNTGWNAFYQAGFYLTAFANPDDIELMNHHAVRSGIWGMAKEISTSQAELNATGVIYAHVTDILVDAEEMMPVEPDNNPDMNITIVGDSDLNAFQAAALYDQDSETLSILVMNRDDAAHDFQLSDYGLYSSLDIVTYLADDPDANGYKTVSLTSRIPLYEQDAAPFQPTTSQQFLALGQPLDIELPAFSFSVLTLSGQEAPLAGDLNGDGVVDTLDINVLFDNLGSSDPFYDLNQDGSVDNDDVTLLVEGEDFINSFYGDANGDQSVDLLDLSALAADFDTAGHEWEQGDFNGDSAVNLTDLSILASNFGNTNAVPEPAAATLLLALAAIRRRR</sequence>
<dbReference type="EMBL" id="CP036280">
    <property type="protein sequence ID" value="QDU70630.1"/>
    <property type="molecule type" value="Genomic_DNA"/>
</dbReference>
<dbReference type="PROSITE" id="PS00018">
    <property type="entry name" value="EF_HAND_1"/>
    <property type="match status" value="3"/>
</dbReference>
<evidence type="ECO:0000256" key="1">
    <source>
        <dbReference type="SAM" id="SignalP"/>
    </source>
</evidence>
<dbReference type="KEGG" id="mcad:Pan265_04580"/>
<dbReference type="InterPro" id="IPR016134">
    <property type="entry name" value="Dockerin_dom"/>
</dbReference>
<dbReference type="RefSeq" id="WP_145444790.1">
    <property type="nucleotide sequence ID" value="NZ_CP036280.1"/>
</dbReference>
<accession>A0A518BUG8</accession>
<dbReference type="Gene3D" id="1.10.1330.10">
    <property type="entry name" value="Dockerin domain"/>
    <property type="match status" value="2"/>
</dbReference>
<dbReference type="InterPro" id="IPR002105">
    <property type="entry name" value="Dockerin_1_rpt"/>
</dbReference>
<dbReference type="InterPro" id="IPR036439">
    <property type="entry name" value="Dockerin_dom_sf"/>
</dbReference>
<dbReference type="GO" id="GO:0004553">
    <property type="term" value="F:hydrolase activity, hydrolyzing O-glycosyl compounds"/>
    <property type="evidence" value="ECO:0007669"/>
    <property type="project" value="InterPro"/>
</dbReference>
<dbReference type="InterPro" id="IPR017853">
    <property type="entry name" value="GH"/>
</dbReference>
<dbReference type="PROSITE" id="PS51766">
    <property type="entry name" value="DOCKERIN"/>
    <property type="match status" value="1"/>
</dbReference>
<evidence type="ECO:0000313" key="3">
    <source>
        <dbReference type="EMBL" id="QDU70630.1"/>
    </source>
</evidence>
<dbReference type="SUPFAM" id="SSF51445">
    <property type="entry name" value="(Trans)glycosidases"/>
    <property type="match status" value="1"/>
</dbReference>
<gene>
    <name evidence="3" type="ORF">Pan265_04580</name>
</gene>
<reference evidence="3 4" key="1">
    <citation type="submission" date="2019-02" db="EMBL/GenBank/DDBJ databases">
        <title>Deep-cultivation of Planctomycetes and their phenomic and genomic characterization uncovers novel biology.</title>
        <authorList>
            <person name="Wiegand S."/>
            <person name="Jogler M."/>
            <person name="Boedeker C."/>
            <person name="Pinto D."/>
            <person name="Vollmers J."/>
            <person name="Rivas-Marin E."/>
            <person name="Kohn T."/>
            <person name="Peeters S.H."/>
            <person name="Heuer A."/>
            <person name="Rast P."/>
            <person name="Oberbeckmann S."/>
            <person name="Bunk B."/>
            <person name="Jeske O."/>
            <person name="Meyerdierks A."/>
            <person name="Storesund J.E."/>
            <person name="Kallscheuer N."/>
            <person name="Luecker S."/>
            <person name="Lage O.M."/>
            <person name="Pohl T."/>
            <person name="Merkel B.J."/>
            <person name="Hornburger P."/>
            <person name="Mueller R.-W."/>
            <person name="Bruemmer F."/>
            <person name="Labrenz M."/>
            <person name="Spormann A.M."/>
            <person name="Op den Camp H."/>
            <person name="Overmann J."/>
            <person name="Amann R."/>
            <person name="Jetten M.S.M."/>
            <person name="Mascher T."/>
            <person name="Medema M.H."/>
            <person name="Devos D.P."/>
            <person name="Kaster A.-K."/>
            <person name="Ovreas L."/>
            <person name="Rohde M."/>
            <person name="Galperin M.Y."/>
            <person name="Jogler C."/>
        </authorList>
    </citation>
    <scope>NUCLEOTIDE SEQUENCE [LARGE SCALE GENOMIC DNA]</scope>
    <source>
        <strain evidence="3 4">Pan265</strain>
    </source>
</reference>
<dbReference type="Pfam" id="PF00404">
    <property type="entry name" value="Dockerin_1"/>
    <property type="match status" value="1"/>
</dbReference>
<protein>
    <recommendedName>
        <fullName evidence="2">Dockerin domain-containing protein</fullName>
    </recommendedName>
</protein>
<dbReference type="InterPro" id="IPR018247">
    <property type="entry name" value="EF_Hand_1_Ca_BS"/>
</dbReference>
<evidence type="ECO:0000313" key="4">
    <source>
        <dbReference type="Proteomes" id="UP000320386"/>
    </source>
</evidence>
<dbReference type="Proteomes" id="UP000320386">
    <property type="component" value="Chromosome"/>
</dbReference>
<feature type="domain" description="Dockerin" evidence="2">
    <location>
        <begin position="579"/>
        <end position="642"/>
    </location>
</feature>
<dbReference type="GO" id="GO:0000272">
    <property type="term" value="P:polysaccharide catabolic process"/>
    <property type="evidence" value="ECO:0007669"/>
    <property type="project" value="InterPro"/>
</dbReference>
<feature type="signal peptide" evidence="1">
    <location>
        <begin position="1"/>
        <end position="26"/>
    </location>
</feature>
<dbReference type="SUPFAM" id="SSF63446">
    <property type="entry name" value="Type I dockerin domain"/>
    <property type="match status" value="2"/>
</dbReference>
<keyword evidence="1" id="KW-0732">Signal</keyword>
<dbReference type="OrthoDB" id="240818at2"/>
<keyword evidence="4" id="KW-1185">Reference proteome</keyword>
<evidence type="ECO:0000259" key="2">
    <source>
        <dbReference type="PROSITE" id="PS51766"/>
    </source>
</evidence>
<name>A0A518BUG8_9BACT</name>
<feature type="chain" id="PRO_5021915050" description="Dockerin domain-containing protein" evidence="1">
    <location>
        <begin position="27"/>
        <end position="659"/>
    </location>
</feature>
<proteinExistence type="predicted"/>
<organism evidence="3 4">
    <name type="scientific">Mucisphaera calidilacus</name>
    <dbReference type="NCBI Taxonomy" id="2527982"/>
    <lineage>
        <taxon>Bacteria</taxon>
        <taxon>Pseudomonadati</taxon>
        <taxon>Planctomycetota</taxon>
        <taxon>Phycisphaerae</taxon>
        <taxon>Phycisphaerales</taxon>
        <taxon>Phycisphaeraceae</taxon>
        <taxon>Mucisphaera</taxon>
    </lineage>
</organism>